<feature type="region of interest" description="Disordered" evidence="1">
    <location>
        <begin position="89"/>
        <end position="111"/>
    </location>
</feature>
<name>A0A164V6R5_9AGAM</name>
<dbReference type="EMBL" id="KV419406">
    <property type="protein sequence ID" value="KZS93868.1"/>
    <property type="molecule type" value="Genomic_DNA"/>
</dbReference>
<sequence length="211" mass="23466">MRKHFHLSSFGSHALRLVYGSVGLSQVCVSRRDCDLHGGFYILSLQDKPIKLKINIVHDRHSNDTSYFTRWTNELLRKCMNHPPSNSAVIASSSTARSFSHPPPVHERSDELTHLEHSDHVKHRQPGRQPPIADLTSSNILASSLPSFDSSKGDFVLLFDLSRTHVAICSSTSRHMTHPPSCRLTSRTLPEDSSTKLMTRVAGLVAGSAKH</sequence>
<evidence type="ECO:0000313" key="3">
    <source>
        <dbReference type="Proteomes" id="UP000076722"/>
    </source>
</evidence>
<reference evidence="2 3" key="1">
    <citation type="journal article" date="2016" name="Mol. Biol. Evol.">
        <title>Comparative Genomics of Early-Diverging Mushroom-Forming Fungi Provides Insights into the Origins of Lignocellulose Decay Capabilities.</title>
        <authorList>
            <person name="Nagy L.G."/>
            <person name="Riley R."/>
            <person name="Tritt A."/>
            <person name="Adam C."/>
            <person name="Daum C."/>
            <person name="Floudas D."/>
            <person name="Sun H."/>
            <person name="Yadav J.S."/>
            <person name="Pangilinan J."/>
            <person name="Larsson K.H."/>
            <person name="Matsuura K."/>
            <person name="Barry K."/>
            <person name="Labutti K."/>
            <person name="Kuo R."/>
            <person name="Ohm R.A."/>
            <person name="Bhattacharya S.S."/>
            <person name="Shirouzu T."/>
            <person name="Yoshinaga Y."/>
            <person name="Martin F.M."/>
            <person name="Grigoriev I.V."/>
            <person name="Hibbett D.S."/>
        </authorList>
    </citation>
    <scope>NUCLEOTIDE SEQUENCE [LARGE SCALE GENOMIC DNA]</scope>
    <source>
        <strain evidence="2 3">HHB9708</strain>
    </source>
</reference>
<accession>A0A164V6R5</accession>
<dbReference type="Proteomes" id="UP000076722">
    <property type="component" value="Unassembled WGS sequence"/>
</dbReference>
<evidence type="ECO:0000313" key="2">
    <source>
        <dbReference type="EMBL" id="KZS93868.1"/>
    </source>
</evidence>
<feature type="compositionally biased region" description="Polar residues" evidence="1">
    <location>
        <begin position="89"/>
        <end position="98"/>
    </location>
</feature>
<organism evidence="2 3">
    <name type="scientific">Sistotremastrum niveocremeum HHB9708</name>
    <dbReference type="NCBI Taxonomy" id="1314777"/>
    <lineage>
        <taxon>Eukaryota</taxon>
        <taxon>Fungi</taxon>
        <taxon>Dikarya</taxon>
        <taxon>Basidiomycota</taxon>
        <taxon>Agaricomycotina</taxon>
        <taxon>Agaricomycetes</taxon>
        <taxon>Sistotremastrales</taxon>
        <taxon>Sistotremastraceae</taxon>
        <taxon>Sertulicium</taxon>
        <taxon>Sertulicium niveocremeum</taxon>
    </lineage>
</organism>
<proteinExistence type="predicted"/>
<evidence type="ECO:0000256" key="1">
    <source>
        <dbReference type="SAM" id="MobiDB-lite"/>
    </source>
</evidence>
<dbReference type="AlphaFoldDB" id="A0A164V6R5"/>
<protein>
    <submittedName>
        <fullName evidence="2">Uncharacterized protein</fullName>
    </submittedName>
</protein>
<keyword evidence="3" id="KW-1185">Reference proteome</keyword>
<gene>
    <name evidence="2" type="ORF">SISNIDRAFT_70933</name>
</gene>